<keyword evidence="5" id="KW-0732">Signal</keyword>
<evidence type="ECO:0000256" key="7">
    <source>
        <dbReference type="ARBA" id="ARBA00022841"/>
    </source>
</evidence>
<comment type="similarity">
    <text evidence="3">Belongs to the AlgF family.</text>
</comment>
<evidence type="ECO:0000256" key="4">
    <source>
        <dbReference type="ARBA" id="ARBA00013964"/>
    </source>
</evidence>
<feature type="non-terminal residue" evidence="8">
    <location>
        <position position="210"/>
    </location>
</feature>
<evidence type="ECO:0000256" key="1">
    <source>
        <dbReference type="ARBA" id="ARBA00004418"/>
    </source>
</evidence>
<evidence type="ECO:0000256" key="6">
    <source>
        <dbReference type="ARBA" id="ARBA00022764"/>
    </source>
</evidence>
<comment type="caution">
    <text evidence="8">The sequence shown here is derived from an EMBL/GenBank/DDBJ whole genome shotgun (WGS) entry which is preliminary data.</text>
</comment>
<evidence type="ECO:0000256" key="2">
    <source>
        <dbReference type="ARBA" id="ARBA00005182"/>
    </source>
</evidence>
<dbReference type="GO" id="GO:0042597">
    <property type="term" value="C:periplasmic space"/>
    <property type="evidence" value="ECO:0007669"/>
    <property type="project" value="UniProtKB-SubCell"/>
</dbReference>
<name>A0A9Q5Z3Z0_NOSLI</name>
<evidence type="ECO:0000313" key="9">
    <source>
        <dbReference type="Proteomes" id="UP000222310"/>
    </source>
</evidence>
<dbReference type="GO" id="GO:0042121">
    <property type="term" value="P:alginic acid biosynthetic process"/>
    <property type="evidence" value="ECO:0007669"/>
    <property type="project" value="UniProtKB-KW"/>
</dbReference>
<evidence type="ECO:0000256" key="3">
    <source>
        <dbReference type="ARBA" id="ARBA00010033"/>
    </source>
</evidence>
<comment type="pathway">
    <text evidence="2">Glycan biosynthesis; alginate biosynthesis.</text>
</comment>
<dbReference type="EMBL" id="LAHD01000284">
    <property type="protein sequence ID" value="PHJ88594.1"/>
    <property type="molecule type" value="Genomic_DNA"/>
</dbReference>
<protein>
    <recommendedName>
        <fullName evidence="4">Alginate biosynthesis protein AlgF</fullName>
    </recommendedName>
</protein>
<keyword evidence="6" id="KW-0574">Periplasm</keyword>
<keyword evidence="7" id="KW-0016">Alginate biosynthesis</keyword>
<reference evidence="8 9" key="1">
    <citation type="submission" date="2015-02" db="EMBL/GenBank/DDBJ databases">
        <title>Nostoc linckia genome annotation.</title>
        <authorList>
            <person name="Zhou Z."/>
        </authorList>
    </citation>
    <scope>NUCLEOTIDE SEQUENCE [LARGE SCALE GENOMIC DNA]</scope>
    <source>
        <strain evidence="9">z8</strain>
    </source>
</reference>
<organism evidence="8 9">
    <name type="scientific">Nostoc linckia z8</name>
    <dbReference type="NCBI Taxonomy" id="1628746"/>
    <lineage>
        <taxon>Bacteria</taxon>
        <taxon>Bacillati</taxon>
        <taxon>Cyanobacteriota</taxon>
        <taxon>Cyanophyceae</taxon>
        <taxon>Nostocales</taxon>
        <taxon>Nostocaceae</taxon>
        <taxon>Nostoc</taxon>
    </lineage>
</organism>
<dbReference type="InterPro" id="IPR035422">
    <property type="entry name" value="AlgF"/>
</dbReference>
<sequence>MNKLFDLKFARIAAGIAATWTVMNVPVLANDAGLYDAPIPADKSLVRFVNVKMKQGLTLDFSGQKFDVDPVALSGYRILSNGAYKISDGKASVDANLEPGKFYTIAVGANAGGQEGIVVISDNSVENPSKSSLSLYNFSAAPADLSLRLKGQSKVLFDDVAPGAMASKELPVIDIGLEVSEGDKKFTELDNVSLTAKQRQNVVVVDTPNG</sequence>
<evidence type="ECO:0000256" key="5">
    <source>
        <dbReference type="ARBA" id="ARBA00022729"/>
    </source>
</evidence>
<proteinExistence type="inferred from homology"/>
<accession>A0A9Q5Z3Z0</accession>
<gene>
    <name evidence="8" type="ORF">VF08_37970</name>
</gene>
<dbReference type="Proteomes" id="UP000222310">
    <property type="component" value="Unassembled WGS sequence"/>
</dbReference>
<dbReference type="AlphaFoldDB" id="A0A9Q5Z3Z0"/>
<dbReference type="Pfam" id="PF11182">
    <property type="entry name" value="AlgF"/>
    <property type="match status" value="1"/>
</dbReference>
<comment type="subcellular location">
    <subcellularLocation>
        <location evidence="1">Periplasm</location>
    </subcellularLocation>
</comment>
<dbReference type="RefSeq" id="WP_143864521.1">
    <property type="nucleotide sequence ID" value="NZ_LAHD01000284.1"/>
</dbReference>
<evidence type="ECO:0000313" key="8">
    <source>
        <dbReference type="EMBL" id="PHJ88594.1"/>
    </source>
</evidence>